<accession>A0A370X6H9</accession>
<organism evidence="1 2">
    <name type="scientific">Dyella monticola</name>
    <dbReference type="NCBI Taxonomy" id="1927958"/>
    <lineage>
        <taxon>Bacteria</taxon>
        <taxon>Pseudomonadati</taxon>
        <taxon>Pseudomonadota</taxon>
        <taxon>Gammaproteobacteria</taxon>
        <taxon>Lysobacterales</taxon>
        <taxon>Rhodanobacteraceae</taxon>
        <taxon>Dyella</taxon>
    </lineage>
</organism>
<comment type="caution">
    <text evidence="1">The sequence shown here is derived from an EMBL/GenBank/DDBJ whole genome shotgun (WGS) entry which is preliminary data.</text>
</comment>
<evidence type="ECO:0000313" key="2">
    <source>
        <dbReference type="Proteomes" id="UP000254258"/>
    </source>
</evidence>
<dbReference type="AlphaFoldDB" id="A0A370X6H9"/>
<name>A0A370X6H9_9GAMM</name>
<dbReference type="Proteomes" id="UP000254258">
    <property type="component" value="Unassembled WGS sequence"/>
</dbReference>
<gene>
    <name evidence="1" type="ORF">DWU98_06135</name>
</gene>
<evidence type="ECO:0000313" key="1">
    <source>
        <dbReference type="EMBL" id="RDS83880.1"/>
    </source>
</evidence>
<sequence length="87" mass="9451">MAARDFPTILNPLGAKIMCDEMLVAALVDACQLSDSGARDTNNLFGRQILPAPSPELPVCGTQRQWSPELRLGYTEEEGMTIDLKSA</sequence>
<keyword evidence="2" id="KW-1185">Reference proteome</keyword>
<dbReference type="RefSeq" id="WP_147293229.1">
    <property type="nucleotide sequence ID" value="NZ_QRBE01000002.1"/>
</dbReference>
<reference evidence="1 2" key="1">
    <citation type="submission" date="2018-07" db="EMBL/GenBank/DDBJ databases">
        <title>Dyella monticola sp. nov. and Dyella psychrodurans sp. nov. isolated from monsoon evergreen broad-leaved forest soil of Dinghu Mountain, China.</title>
        <authorList>
            <person name="Gao Z."/>
            <person name="Qiu L."/>
        </authorList>
    </citation>
    <scope>NUCLEOTIDE SEQUENCE [LARGE SCALE GENOMIC DNA]</scope>
    <source>
        <strain evidence="1 2">4G-K06</strain>
    </source>
</reference>
<proteinExistence type="predicted"/>
<dbReference type="EMBL" id="QRBE01000002">
    <property type="protein sequence ID" value="RDS83880.1"/>
    <property type="molecule type" value="Genomic_DNA"/>
</dbReference>
<protein>
    <submittedName>
        <fullName evidence="1">Uncharacterized protein</fullName>
    </submittedName>
</protein>